<dbReference type="OrthoDB" id="7826912at2"/>
<keyword evidence="1" id="KW-0175">Coiled coil</keyword>
<gene>
    <name evidence="3" type="ORF">D9R14_18970</name>
</gene>
<dbReference type="RefSeq" id="WP_121624917.1">
    <property type="nucleotide sequence ID" value="NZ_JACIIW010000003.1"/>
</dbReference>
<keyword evidence="4" id="KW-1185">Reference proteome</keyword>
<feature type="coiled-coil region" evidence="1">
    <location>
        <begin position="218"/>
        <end position="305"/>
    </location>
</feature>
<organism evidence="3 4">
    <name type="scientific">Xanthobacter tagetidis</name>
    <dbReference type="NCBI Taxonomy" id="60216"/>
    <lineage>
        <taxon>Bacteria</taxon>
        <taxon>Pseudomonadati</taxon>
        <taxon>Pseudomonadota</taxon>
        <taxon>Alphaproteobacteria</taxon>
        <taxon>Hyphomicrobiales</taxon>
        <taxon>Xanthobacteraceae</taxon>
        <taxon>Xanthobacter</taxon>
    </lineage>
</organism>
<comment type="caution">
    <text evidence="3">The sequence shown here is derived from an EMBL/GenBank/DDBJ whole genome shotgun (WGS) entry which is preliminary data.</text>
</comment>
<sequence>MIEQILYFLLGVLLATLVALLVLPAVWHRAVRLTTRRVEAAVPVSLFEIQADKDQQRAFFALSQRRLELQVDELRATIVAHAATIETQRQRTFELEQIVADLSRTGDSAAAVSAERAVLIGELQDQVSDLTARGAGLDQDLSAARETIAAQEAAVAQLNARVAELTATLADREASLSQELGRVADLEAEAALLTTNLTATTHRLETTTTALESERDGTARLSAELERVRAELADAKALGAARGEEIARLSTELERTTSELGAARTDLDATRSVVHAFEHRRASEFADAEAETRRIAADLDRLRADHSLMEDALVRARSVTGPSEAPPPPADLGPVKDALADLAARVVALTARMEGAASPLPALIGSADGGSSLADRIRALLASDGAEAEAAAAPSEDAEIVAAARTRKRKGA</sequence>
<evidence type="ECO:0000313" key="3">
    <source>
        <dbReference type="EMBL" id="RLP74444.1"/>
    </source>
</evidence>
<protein>
    <submittedName>
        <fullName evidence="3">Uncharacterized protein</fullName>
    </submittedName>
</protein>
<dbReference type="Proteomes" id="UP000269692">
    <property type="component" value="Unassembled WGS sequence"/>
</dbReference>
<name>A0A3L7A2Y6_9HYPH</name>
<keyword evidence="2" id="KW-0472">Membrane</keyword>
<proteinExistence type="predicted"/>
<feature type="coiled-coil region" evidence="1">
    <location>
        <begin position="141"/>
        <end position="175"/>
    </location>
</feature>
<evidence type="ECO:0000256" key="2">
    <source>
        <dbReference type="SAM" id="Phobius"/>
    </source>
</evidence>
<evidence type="ECO:0000256" key="1">
    <source>
        <dbReference type="SAM" id="Coils"/>
    </source>
</evidence>
<reference evidence="3 4" key="1">
    <citation type="submission" date="2018-10" db="EMBL/GenBank/DDBJ databases">
        <title>Xanthobacter tagetidis genome sequencing and assembly.</title>
        <authorList>
            <person name="Maclea K.S."/>
            <person name="Goen A.E."/>
            <person name="Fatima S.A."/>
        </authorList>
    </citation>
    <scope>NUCLEOTIDE SEQUENCE [LARGE SCALE GENOMIC DNA]</scope>
    <source>
        <strain evidence="3 4">ATCC 700314</strain>
    </source>
</reference>
<dbReference type="SUPFAM" id="SSF90257">
    <property type="entry name" value="Myosin rod fragments"/>
    <property type="match status" value="1"/>
</dbReference>
<keyword evidence="2" id="KW-0812">Transmembrane</keyword>
<dbReference type="EMBL" id="RCTF01000019">
    <property type="protein sequence ID" value="RLP74444.1"/>
    <property type="molecule type" value="Genomic_DNA"/>
</dbReference>
<evidence type="ECO:0000313" key="4">
    <source>
        <dbReference type="Proteomes" id="UP000269692"/>
    </source>
</evidence>
<feature type="transmembrane region" description="Helical" evidence="2">
    <location>
        <begin position="6"/>
        <end position="27"/>
    </location>
</feature>
<dbReference type="AlphaFoldDB" id="A0A3L7A2Y6"/>
<accession>A0A3L7A2Y6</accession>
<dbReference type="Gene3D" id="1.10.287.1490">
    <property type="match status" value="1"/>
</dbReference>
<keyword evidence="2" id="KW-1133">Transmembrane helix</keyword>